<evidence type="ECO:0000313" key="1">
    <source>
        <dbReference type="EMBL" id="CAB3789583.1"/>
    </source>
</evidence>
<organism evidence="1 2">
    <name type="scientific">Paraburkholderia ultramafica</name>
    <dbReference type="NCBI Taxonomy" id="1544867"/>
    <lineage>
        <taxon>Bacteria</taxon>
        <taxon>Pseudomonadati</taxon>
        <taxon>Pseudomonadota</taxon>
        <taxon>Betaproteobacteria</taxon>
        <taxon>Burkholderiales</taxon>
        <taxon>Burkholderiaceae</taxon>
        <taxon>Paraburkholderia</taxon>
    </lineage>
</organism>
<protein>
    <submittedName>
        <fullName evidence="1">Uncharacterized protein</fullName>
    </submittedName>
</protein>
<reference evidence="1 2" key="1">
    <citation type="submission" date="2020-04" db="EMBL/GenBank/DDBJ databases">
        <authorList>
            <person name="De Canck E."/>
        </authorList>
    </citation>
    <scope>NUCLEOTIDE SEQUENCE [LARGE SCALE GENOMIC DNA]</scope>
    <source>
        <strain evidence="1 2">LMG 28614</strain>
    </source>
</reference>
<gene>
    <name evidence="1" type="ORF">LMG28614_02932</name>
</gene>
<dbReference type="SUPFAM" id="SSF51395">
    <property type="entry name" value="FMN-linked oxidoreductases"/>
    <property type="match status" value="1"/>
</dbReference>
<keyword evidence="2" id="KW-1185">Reference proteome</keyword>
<name>A0A6S7B6R8_9BURK</name>
<dbReference type="Gene3D" id="3.20.20.70">
    <property type="entry name" value="Aldolase class I"/>
    <property type="match status" value="1"/>
</dbReference>
<evidence type="ECO:0000313" key="2">
    <source>
        <dbReference type="Proteomes" id="UP000494365"/>
    </source>
</evidence>
<dbReference type="InterPro" id="IPR013785">
    <property type="entry name" value="Aldolase_TIM"/>
</dbReference>
<dbReference type="AlphaFoldDB" id="A0A6S7B6R8"/>
<proteinExistence type="predicted"/>
<dbReference type="Proteomes" id="UP000494365">
    <property type="component" value="Unassembled WGS sequence"/>
</dbReference>
<dbReference type="RefSeq" id="WP_175150216.1">
    <property type="nucleotide sequence ID" value="NZ_CADIKK010000012.1"/>
</dbReference>
<accession>A0A6S7B6R8</accession>
<sequence>MSIESNQPLLKPIRLGELILPNRVVMAPLTRMRAANPGRLSACAGMTRRHATHISGEPS</sequence>
<dbReference type="EMBL" id="CADIKK010000012">
    <property type="protein sequence ID" value="CAB3789583.1"/>
    <property type="molecule type" value="Genomic_DNA"/>
</dbReference>